<organism evidence="5 6">
    <name type="scientific">Phytohabitans flavus</name>
    <dbReference type="NCBI Taxonomy" id="1076124"/>
    <lineage>
        <taxon>Bacteria</taxon>
        <taxon>Bacillati</taxon>
        <taxon>Actinomycetota</taxon>
        <taxon>Actinomycetes</taxon>
        <taxon>Micromonosporales</taxon>
        <taxon>Micromonosporaceae</taxon>
    </lineage>
</organism>
<proteinExistence type="inferred from homology"/>
<comment type="similarity">
    <text evidence="3">Belongs to the acetyltransferase family. RimJ subfamily.</text>
</comment>
<dbReference type="Proteomes" id="UP000502508">
    <property type="component" value="Chromosome"/>
</dbReference>
<protein>
    <submittedName>
        <fullName evidence="5">GNAT family N-acetyltransferase</fullName>
    </submittedName>
</protein>
<dbReference type="CDD" id="cd04301">
    <property type="entry name" value="NAT_SF"/>
    <property type="match status" value="1"/>
</dbReference>
<dbReference type="PANTHER" id="PTHR43792">
    <property type="entry name" value="GNAT FAMILY, PUTATIVE (AFU_ORTHOLOGUE AFUA_3G00765)-RELATED-RELATED"/>
    <property type="match status" value="1"/>
</dbReference>
<dbReference type="Pfam" id="PF13302">
    <property type="entry name" value="Acetyltransf_3"/>
    <property type="match status" value="1"/>
</dbReference>
<dbReference type="KEGG" id="pfla:Pflav_021720"/>
<gene>
    <name evidence="5" type="ORF">Pflav_021720</name>
</gene>
<accession>A0A6F8XPJ4</accession>
<keyword evidence="6" id="KW-1185">Reference proteome</keyword>
<feature type="domain" description="N-acetyltransferase" evidence="4">
    <location>
        <begin position="26"/>
        <end position="179"/>
    </location>
</feature>
<evidence type="ECO:0000256" key="2">
    <source>
        <dbReference type="ARBA" id="ARBA00023315"/>
    </source>
</evidence>
<dbReference type="AlphaFoldDB" id="A0A6F8XPJ4"/>
<name>A0A6F8XPJ4_9ACTN</name>
<evidence type="ECO:0000256" key="1">
    <source>
        <dbReference type="ARBA" id="ARBA00022679"/>
    </source>
</evidence>
<evidence type="ECO:0000313" key="6">
    <source>
        <dbReference type="Proteomes" id="UP000502508"/>
    </source>
</evidence>
<reference evidence="5 6" key="1">
    <citation type="submission" date="2020-03" db="EMBL/GenBank/DDBJ databases">
        <title>Whole genome shotgun sequence of Phytohabitans flavus NBRC 107702.</title>
        <authorList>
            <person name="Komaki H."/>
            <person name="Tamura T."/>
        </authorList>
    </citation>
    <scope>NUCLEOTIDE SEQUENCE [LARGE SCALE GENOMIC DNA]</scope>
    <source>
        <strain evidence="5 6">NBRC 107702</strain>
    </source>
</reference>
<dbReference type="PANTHER" id="PTHR43792:SF8">
    <property type="entry name" value="[RIBOSOMAL PROTEIN US5]-ALANINE N-ACETYLTRANSFERASE"/>
    <property type="match status" value="1"/>
</dbReference>
<keyword evidence="2" id="KW-0012">Acyltransferase</keyword>
<dbReference type="SUPFAM" id="SSF55729">
    <property type="entry name" value="Acyl-CoA N-acyltransferases (Nat)"/>
    <property type="match status" value="1"/>
</dbReference>
<reference evidence="5 6" key="2">
    <citation type="submission" date="2020-03" db="EMBL/GenBank/DDBJ databases">
        <authorList>
            <person name="Ichikawa N."/>
            <person name="Kimura A."/>
            <person name="Kitahashi Y."/>
            <person name="Uohara A."/>
        </authorList>
    </citation>
    <scope>NUCLEOTIDE SEQUENCE [LARGE SCALE GENOMIC DNA]</scope>
    <source>
        <strain evidence="5 6">NBRC 107702</strain>
    </source>
</reference>
<dbReference type="Gene3D" id="3.40.630.30">
    <property type="match status" value="1"/>
</dbReference>
<dbReference type="InterPro" id="IPR000182">
    <property type="entry name" value="GNAT_dom"/>
</dbReference>
<evidence type="ECO:0000259" key="4">
    <source>
        <dbReference type="PROSITE" id="PS51186"/>
    </source>
</evidence>
<dbReference type="InterPro" id="IPR016181">
    <property type="entry name" value="Acyl_CoA_acyltransferase"/>
</dbReference>
<sequence>MFAVSDDIAAAKASLGFMTTLRGERVTLRLAASADIDAIVEIRSSPEVRRWWGDEEDYRAAVLEEISQTYAIVLDGEVVGAIQWYENDDPQYRHAGLDIYLHPDRTGQGLGTDAVRTLARHLIRDRSHHRLVIDPAADNEPAIRAYRKVGFKPVGLMRAYERGQDGTFHDGLLMDLLAGELT</sequence>
<dbReference type="InterPro" id="IPR051531">
    <property type="entry name" value="N-acetyltransferase"/>
</dbReference>
<evidence type="ECO:0000256" key="3">
    <source>
        <dbReference type="ARBA" id="ARBA00038502"/>
    </source>
</evidence>
<keyword evidence="1 5" id="KW-0808">Transferase</keyword>
<dbReference type="EMBL" id="AP022870">
    <property type="protein sequence ID" value="BCB75762.1"/>
    <property type="molecule type" value="Genomic_DNA"/>
</dbReference>
<evidence type="ECO:0000313" key="5">
    <source>
        <dbReference type="EMBL" id="BCB75762.1"/>
    </source>
</evidence>
<dbReference type="PROSITE" id="PS51186">
    <property type="entry name" value="GNAT"/>
    <property type="match status" value="1"/>
</dbReference>
<dbReference type="GO" id="GO:0016747">
    <property type="term" value="F:acyltransferase activity, transferring groups other than amino-acyl groups"/>
    <property type="evidence" value="ECO:0007669"/>
    <property type="project" value="InterPro"/>
</dbReference>